<name>A0A6N7IP71_9FIRM</name>
<dbReference type="SUPFAM" id="SSF53335">
    <property type="entry name" value="S-adenosyl-L-methionine-dependent methyltransferases"/>
    <property type="match status" value="1"/>
</dbReference>
<proteinExistence type="predicted"/>
<dbReference type="GO" id="GO:0032259">
    <property type="term" value="P:methylation"/>
    <property type="evidence" value="ECO:0007669"/>
    <property type="project" value="UniProtKB-KW"/>
</dbReference>
<comment type="caution">
    <text evidence="2">The sequence shown here is derived from an EMBL/GenBank/DDBJ whole genome shotgun (WGS) entry which is preliminary data.</text>
</comment>
<dbReference type="Proteomes" id="UP000441717">
    <property type="component" value="Unassembled WGS sequence"/>
</dbReference>
<keyword evidence="2" id="KW-0808">Transferase</keyword>
<dbReference type="GO" id="GO:0008168">
    <property type="term" value="F:methyltransferase activity"/>
    <property type="evidence" value="ECO:0007669"/>
    <property type="project" value="UniProtKB-KW"/>
</dbReference>
<feature type="coiled-coil region" evidence="1">
    <location>
        <begin position="116"/>
        <end position="180"/>
    </location>
</feature>
<sequence length="521" mass="59358">MSKPAPELNVDEIMERIREEIRRRRQQTSVPPGNEVLSPDQEMIYNNNFINKWVQLESALQAAEQVSQVGTRLPGMYTFRGWRRKIATFAGNVFLRLSQVITRDQRAYNTSVLNAIRSMEQVLKDMETQSKKLSVNKLNEEITGINHKLISLEQTHGESIRIMEAELSELKSQLNGDSENAIKIVPRINSIESMIGQLQNTQNLLSEKISGIIASLNNLESQVVKQITNLNQQLNNLSEEKLTRFNYQESRINEALQKTEYLKKNLLLQERRLGLLLEEARQRLPEPFSPEQSRTFIEKASDIYDGLYMEFEDHFRGTREDIKERQKVFIPLIQKAGAGTQERPILDLGCGRGEWLELLKAEGLIARGVDINKAMIMFCQELGLAVTQGDVLDYIRTLPNESIGAVTGFHIVEHLAFEHIINLFDETVRVLKPGGVAIFETPNPENILVGSCNFYFDPSHRNPLPSPMLKFLAEARGLCHVEIINLHPYPEAFKLSGSDVAERLNQLFYGPQDYAVVGWKA</sequence>
<dbReference type="EMBL" id="WHYR01000007">
    <property type="protein sequence ID" value="MQL51393.1"/>
    <property type="molecule type" value="Genomic_DNA"/>
</dbReference>
<dbReference type="InterPro" id="IPR029063">
    <property type="entry name" value="SAM-dependent_MTases_sf"/>
</dbReference>
<dbReference type="PANTHER" id="PTHR43861">
    <property type="entry name" value="TRANS-ACONITATE 2-METHYLTRANSFERASE-RELATED"/>
    <property type="match status" value="1"/>
</dbReference>
<evidence type="ECO:0000256" key="1">
    <source>
        <dbReference type="SAM" id="Coils"/>
    </source>
</evidence>
<dbReference type="AlphaFoldDB" id="A0A6N7IP71"/>
<keyword evidence="2" id="KW-0489">Methyltransferase</keyword>
<accession>A0A6N7IP71</accession>
<keyword evidence="3" id="KW-1185">Reference proteome</keyword>
<evidence type="ECO:0000313" key="2">
    <source>
        <dbReference type="EMBL" id="MQL51393.1"/>
    </source>
</evidence>
<evidence type="ECO:0000313" key="3">
    <source>
        <dbReference type="Proteomes" id="UP000441717"/>
    </source>
</evidence>
<dbReference type="Gene3D" id="3.40.50.150">
    <property type="entry name" value="Vaccinia Virus protein VP39"/>
    <property type="match status" value="1"/>
</dbReference>
<keyword evidence="1" id="KW-0175">Coiled coil</keyword>
<dbReference type="OrthoDB" id="9782855at2"/>
<gene>
    <name evidence="2" type="ORF">GFC01_03765</name>
</gene>
<reference evidence="2 3" key="1">
    <citation type="submission" date="2019-10" db="EMBL/GenBank/DDBJ databases">
        <title>Comparative genomics of sulfur disproportionating microorganisms.</title>
        <authorList>
            <person name="Ward L.M."/>
            <person name="Bertran E."/>
            <person name="Johnston D."/>
        </authorList>
    </citation>
    <scope>NUCLEOTIDE SEQUENCE [LARGE SCALE GENOMIC DNA]</scope>
    <source>
        <strain evidence="2 3">DSM 14055</strain>
    </source>
</reference>
<dbReference type="Pfam" id="PF13489">
    <property type="entry name" value="Methyltransf_23"/>
    <property type="match status" value="1"/>
</dbReference>
<organism evidence="2 3">
    <name type="scientific">Desulfofundulus thermobenzoicus</name>
    <dbReference type="NCBI Taxonomy" id="29376"/>
    <lineage>
        <taxon>Bacteria</taxon>
        <taxon>Bacillati</taxon>
        <taxon>Bacillota</taxon>
        <taxon>Clostridia</taxon>
        <taxon>Eubacteriales</taxon>
        <taxon>Peptococcaceae</taxon>
        <taxon>Desulfofundulus</taxon>
    </lineage>
</organism>
<protein>
    <submittedName>
        <fullName evidence="2">Methyltransferase domain-containing protein</fullName>
    </submittedName>
</protein>
<dbReference type="CDD" id="cd02440">
    <property type="entry name" value="AdoMet_MTases"/>
    <property type="match status" value="1"/>
</dbReference>